<organism evidence="2 3">
    <name type="scientific">Geodermatophilus africanus</name>
    <dbReference type="NCBI Taxonomy" id="1137993"/>
    <lineage>
        <taxon>Bacteria</taxon>
        <taxon>Bacillati</taxon>
        <taxon>Actinomycetota</taxon>
        <taxon>Actinomycetes</taxon>
        <taxon>Geodermatophilales</taxon>
        <taxon>Geodermatophilaceae</taxon>
        <taxon>Geodermatophilus</taxon>
    </lineage>
</organism>
<gene>
    <name evidence="2" type="ORF">SAMN05660209_04928</name>
</gene>
<sequence>MTAPDREESLRALYQAFNARDIETVLAGMTPDVDWPNGWEGDRVVGHDAVRRYWERQWAEIRPRVEPTGIRGRPDGTVEVGVHHVVRDRGGALLAIADVRHVYTFAGGLVQRMDVEQ</sequence>
<protein>
    <submittedName>
        <fullName evidence="2">SnoaL-like domain-containing protein</fullName>
    </submittedName>
</protein>
<dbReference type="RefSeq" id="WP_091162059.1">
    <property type="nucleotide sequence ID" value="NZ_FNOT01000026.1"/>
</dbReference>
<evidence type="ECO:0000313" key="3">
    <source>
        <dbReference type="Proteomes" id="UP000198921"/>
    </source>
</evidence>
<dbReference type="STRING" id="1137993.SAMN05660209_04928"/>
<accession>A0A1H3QVQ2</accession>
<dbReference type="SUPFAM" id="SSF54427">
    <property type="entry name" value="NTF2-like"/>
    <property type="match status" value="1"/>
</dbReference>
<dbReference type="InterPro" id="IPR032710">
    <property type="entry name" value="NTF2-like_dom_sf"/>
</dbReference>
<proteinExistence type="predicted"/>
<dbReference type="EMBL" id="FNOT01000026">
    <property type="protein sequence ID" value="SDZ17517.1"/>
    <property type="molecule type" value="Genomic_DNA"/>
</dbReference>
<dbReference type="Gene3D" id="3.10.450.50">
    <property type="match status" value="1"/>
</dbReference>
<dbReference type="Pfam" id="PF12680">
    <property type="entry name" value="SnoaL_2"/>
    <property type="match status" value="1"/>
</dbReference>
<evidence type="ECO:0000259" key="1">
    <source>
        <dbReference type="Pfam" id="PF12680"/>
    </source>
</evidence>
<keyword evidence="3" id="KW-1185">Reference proteome</keyword>
<dbReference type="InterPro" id="IPR037401">
    <property type="entry name" value="SnoaL-like"/>
</dbReference>
<dbReference type="OrthoDB" id="1353852at2"/>
<evidence type="ECO:0000313" key="2">
    <source>
        <dbReference type="EMBL" id="SDZ17517.1"/>
    </source>
</evidence>
<dbReference type="Proteomes" id="UP000198921">
    <property type="component" value="Unassembled WGS sequence"/>
</dbReference>
<feature type="domain" description="SnoaL-like" evidence="1">
    <location>
        <begin position="11"/>
        <end position="112"/>
    </location>
</feature>
<reference evidence="3" key="1">
    <citation type="submission" date="2016-10" db="EMBL/GenBank/DDBJ databases">
        <authorList>
            <person name="Varghese N."/>
            <person name="Submissions S."/>
        </authorList>
    </citation>
    <scope>NUCLEOTIDE SEQUENCE [LARGE SCALE GENOMIC DNA]</scope>
    <source>
        <strain evidence="3">DSM 45422</strain>
    </source>
</reference>
<name>A0A1H3QVQ2_9ACTN</name>
<dbReference type="AlphaFoldDB" id="A0A1H3QVQ2"/>